<dbReference type="GO" id="GO:0052689">
    <property type="term" value="F:carboxylic ester hydrolase activity"/>
    <property type="evidence" value="ECO:0007669"/>
    <property type="project" value="TreeGrafter"/>
</dbReference>
<evidence type="ECO:0000313" key="2">
    <source>
        <dbReference type="Proteomes" id="UP000199622"/>
    </source>
</evidence>
<dbReference type="PANTHER" id="PTHR43265:SF1">
    <property type="entry name" value="ESTERASE ESTD"/>
    <property type="match status" value="1"/>
</dbReference>
<dbReference type="PANTHER" id="PTHR43265">
    <property type="entry name" value="ESTERASE ESTD"/>
    <property type="match status" value="1"/>
</dbReference>
<keyword evidence="2" id="KW-1185">Reference proteome</keyword>
<gene>
    <name evidence="1" type="ORF">SAMN04489727_6358</name>
</gene>
<dbReference type="EMBL" id="FNSO01000004">
    <property type="protein sequence ID" value="SED08915.1"/>
    <property type="molecule type" value="Genomic_DNA"/>
</dbReference>
<dbReference type="InterPro" id="IPR053145">
    <property type="entry name" value="AB_hydrolase_Est10"/>
</dbReference>
<dbReference type="InterPro" id="IPR029058">
    <property type="entry name" value="AB_hydrolase_fold"/>
</dbReference>
<dbReference type="Proteomes" id="UP000199622">
    <property type="component" value="Unassembled WGS sequence"/>
</dbReference>
<evidence type="ECO:0008006" key="3">
    <source>
        <dbReference type="Google" id="ProtNLM"/>
    </source>
</evidence>
<dbReference type="SUPFAM" id="SSF53474">
    <property type="entry name" value="alpha/beta-Hydrolases"/>
    <property type="match status" value="1"/>
</dbReference>
<sequence length="384" mass="40094">MDAEAVARTVVEMLLGERFEEVVRRFSRPLRKAVPADALRSAWAAVAPTAVTGPAVTEPGQAGLTRVHLPVGGCTVVMSVDDRGVVHGLRFAPASDPLWTAPSYADPRVFAEREITLGGTTGATVTSPVTAGGAGVVLLAGGGPFDRDESSGPNKPLKDLAWGLATRGVTVVRFDKTPAPTMTEEYLPPALAALAVLRGEPGVERVFVAGHSMGGKVAPRVAEADPAVAGLVILAGDAQPMHHAAVRVARHLGLDPATFEQQAALVDSDRLTPETPSAELPFGLPASYWLDLRGYDPVAATAGLPQPVFLGQGGRDYQVTVADDLTRWRTGLAGRPGVTIEVYERLDHLFLPGDGPSAPADYTRPGHVDAAVVSDVAGWLARVG</sequence>
<dbReference type="STRING" id="208445.SAMN04489727_6358"/>
<reference evidence="2" key="1">
    <citation type="submission" date="2016-10" db="EMBL/GenBank/DDBJ databases">
        <authorList>
            <person name="Varghese N."/>
            <person name="Submissions S."/>
        </authorList>
    </citation>
    <scope>NUCLEOTIDE SEQUENCE [LARGE SCALE GENOMIC DNA]</scope>
    <source>
        <strain evidence="2">DSM 44544</strain>
    </source>
</reference>
<dbReference type="AlphaFoldDB" id="A0A1H4XTR6"/>
<evidence type="ECO:0000313" key="1">
    <source>
        <dbReference type="EMBL" id="SED08915.1"/>
    </source>
</evidence>
<organism evidence="1 2">
    <name type="scientific">Amycolatopsis tolypomycina</name>
    <dbReference type="NCBI Taxonomy" id="208445"/>
    <lineage>
        <taxon>Bacteria</taxon>
        <taxon>Bacillati</taxon>
        <taxon>Actinomycetota</taxon>
        <taxon>Actinomycetes</taxon>
        <taxon>Pseudonocardiales</taxon>
        <taxon>Pseudonocardiaceae</taxon>
        <taxon>Amycolatopsis</taxon>
    </lineage>
</organism>
<proteinExistence type="predicted"/>
<name>A0A1H4XTR6_9PSEU</name>
<dbReference type="Gene3D" id="3.40.50.1820">
    <property type="entry name" value="alpha/beta hydrolase"/>
    <property type="match status" value="1"/>
</dbReference>
<dbReference type="RefSeq" id="WP_244170406.1">
    <property type="nucleotide sequence ID" value="NZ_FNSO01000004.1"/>
</dbReference>
<protein>
    <recommendedName>
        <fullName evidence="3">Serine aminopeptidase S33 domain-containing protein</fullName>
    </recommendedName>
</protein>
<accession>A0A1H4XTR6</accession>